<dbReference type="GO" id="GO:0004673">
    <property type="term" value="F:protein histidine kinase activity"/>
    <property type="evidence" value="ECO:0007669"/>
    <property type="project" value="UniProtKB-EC"/>
</dbReference>
<evidence type="ECO:0000256" key="14">
    <source>
        <dbReference type="SAM" id="SignalP"/>
    </source>
</evidence>
<evidence type="ECO:0000256" key="6">
    <source>
        <dbReference type="ARBA" id="ARBA00022679"/>
    </source>
</evidence>
<comment type="subcellular location">
    <subcellularLocation>
        <location evidence="2">Cell membrane</location>
        <topology evidence="2">Multi-pass membrane protein</topology>
    </subcellularLocation>
</comment>
<keyword evidence="5" id="KW-0597">Phosphoprotein</keyword>
<keyword evidence="11 13" id="KW-1133">Transmembrane helix</keyword>
<dbReference type="InterPro" id="IPR029151">
    <property type="entry name" value="Sensor-like_sf"/>
</dbReference>
<dbReference type="EC" id="2.7.13.3" evidence="3"/>
<dbReference type="SMART" id="SM00911">
    <property type="entry name" value="HWE_HK"/>
    <property type="match status" value="1"/>
</dbReference>
<dbReference type="CDD" id="cd12914">
    <property type="entry name" value="PDC1_DGC_like"/>
    <property type="match status" value="1"/>
</dbReference>
<dbReference type="Pfam" id="PF07536">
    <property type="entry name" value="HWE_HK"/>
    <property type="match status" value="1"/>
</dbReference>
<organism evidence="16 17">
    <name type="scientific">Bosea massiliensis</name>
    <dbReference type="NCBI Taxonomy" id="151419"/>
    <lineage>
        <taxon>Bacteria</taxon>
        <taxon>Pseudomonadati</taxon>
        <taxon>Pseudomonadota</taxon>
        <taxon>Alphaproteobacteria</taxon>
        <taxon>Hyphomicrobiales</taxon>
        <taxon>Boseaceae</taxon>
        <taxon>Bosea</taxon>
    </lineage>
</organism>
<reference evidence="17" key="1">
    <citation type="journal article" date="2019" name="Int. J. Syst. Evol. Microbiol.">
        <title>The Global Catalogue of Microorganisms (GCM) 10K type strain sequencing project: providing services to taxonomists for standard genome sequencing and annotation.</title>
        <authorList>
            <consortium name="The Broad Institute Genomics Platform"/>
            <consortium name="The Broad Institute Genome Sequencing Center for Infectious Disease"/>
            <person name="Wu L."/>
            <person name="Ma J."/>
        </authorList>
    </citation>
    <scope>NUCLEOTIDE SEQUENCE [LARGE SCALE GENOMIC DNA]</scope>
    <source>
        <strain evidence="17">CCUG 43117</strain>
    </source>
</reference>
<dbReference type="PANTHER" id="PTHR41523:SF7">
    <property type="entry name" value="HISTIDINE KINASE"/>
    <property type="match status" value="1"/>
</dbReference>
<evidence type="ECO:0000256" key="12">
    <source>
        <dbReference type="ARBA" id="ARBA00023136"/>
    </source>
</evidence>
<keyword evidence="12 13" id="KW-0472">Membrane</keyword>
<gene>
    <name evidence="16" type="ORF">ACFPN9_23955</name>
</gene>
<accession>A0ABW0P893</accession>
<feature type="domain" description="HAMP" evidence="15">
    <location>
        <begin position="296"/>
        <end position="349"/>
    </location>
</feature>
<dbReference type="PROSITE" id="PS50885">
    <property type="entry name" value="HAMP"/>
    <property type="match status" value="1"/>
</dbReference>
<name>A0ABW0P893_9HYPH</name>
<evidence type="ECO:0000256" key="8">
    <source>
        <dbReference type="ARBA" id="ARBA00022741"/>
    </source>
</evidence>
<dbReference type="Gene3D" id="3.30.450.20">
    <property type="entry name" value="PAS domain"/>
    <property type="match status" value="2"/>
</dbReference>
<evidence type="ECO:0000256" key="3">
    <source>
        <dbReference type="ARBA" id="ARBA00012438"/>
    </source>
</evidence>
<feature type="chain" id="PRO_5046713957" description="histidine kinase" evidence="14">
    <location>
        <begin position="21"/>
        <end position="560"/>
    </location>
</feature>
<dbReference type="Gene3D" id="3.30.565.10">
    <property type="entry name" value="Histidine kinase-like ATPase, C-terminal domain"/>
    <property type="match status" value="1"/>
</dbReference>
<dbReference type="PANTHER" id="PTHR41523">
    <property type="entry name" value="TWO-COMPONENT SYSTEM SENSOR PROTEIN"/>
    <property type="match status" value="1"/>
</dbReference>
<keyword evidence="10" id="KW-0067">ATP-binding</keyword>
<sequence length="560" mass="60136">MKKRLFLLATAALAPGVGLLAINEVTYRAEREREVHRMAQQASRQAASEIERLIEGMDGLLIAVAANAAVSAADPQACGMALAAVAASVPSIRVIFLMSAEGRVVCDSAGSSAGQDMSDRSYWKEALTADRSVVGEYTQSRITETAVLPIARAIRDNQGAPRGVLATGIRLDWLGERLRERGVTPSGALTVADRNGVILARHPAPERFVGTRIPDGFQHLVRAARPGTLDLVSQDGEARIVGYQPVGLPVPGIYVSAGLARSEAFAAIDRSSLIGAIIVGLGAILTFAAAWFVGNAFVRRPIMRINDVLAAWRRGESQRRTGMRTAHGELESVGHAVDELLDELALREEAAARAGEQRDLLTRELGHRVKNLLTVLQAIARQTFGPYVDAERSRIFSERVVALSSALDVMLSDEQREGSVAEVVATTLRPHVDRMSRIQTSGPLVRLSGKVALALSMIVHELSTNALKYGALRDGNGVVKIEWTLDANGRFSFLWRECDGPPVIPPDRHGFGSRLIKRALPAECNPQVDVDYLPSGVVLRLSFDVGERAAPPQSASAAAG</sequence>
<evidence type="ECO:0000256" key="9">
    <source>
        <dbReference type="ARBA" id="ARBA00022777"/>
    </source>
</evidence>
<dbReference type="InterPro" id="IPR033479">
    <property type="entry name" value="dCache_1"/>
</dbReference>
<keyword evidence="7 13" id="KW-0812">Transmembrane</keyword>
<evidence type="ECO:0000256" key="11">
    <source>
        <dbReference type="ARBA" id="ARBA00022989"/>
    </source>
</evidence>
<evidence type="ECO:0000256" key="10">
    <source>
        <dbReference type="ARBA" id="ARBA00022840"/>
    </source>
</evidence>
<evidence type="ECO:0000256" key="1">
    <source>
        <dbReference type="ARBA" id="ARBA00000085"/>
    </source>
</evidence>
<evidence type="ECO:0000256" key="4">
    <source>
        <dbReference type="ARBA" id="ARBA00022475"/>
    </source>
</evidence>
<dbReference type="CDD" id="cd12915">
    <property type="entry name" value="PDC2_DGC_like"/>
    <property type="match status" value="1"/>
</dbReference>
<keyword evidence="9 16" id="KW-0418">Kinase</keyword>
<protein>
    <recommendedName>
        <fullName evidence="3">histidine kinase</fullName>
        <ecNumber evidence="3">2.7.13.3</ecNumber>
    </recommendedName>
</protein>
<comment type="caution">
    <text evidence="16">The sequence shown here is derived from an EMBL/GenBank/DDBJ whole genome shotgun (WGS) entry which is preliminary data.</text>
</comment>
<evidence type="ECO:0000259" key="15">
    <source>
        <dbReference type="PROSITE" id="PS50885"/>
    </source>
</evidence>
<evidence type="ECO:0000256" key="2">
    <source>
        <dbReference type="ARBA" id="ARBA00004651"/>
    </source>
</evidence>
<keyword evidence="17" id="KW-1185">Reference proteome</keyword>
<evidence type="ECO:0000256" key="5">
    <source>
        <dbReference type="ARBA" id="ARBA00022553"/>
    </source>
</evidence>
<keyword evidence="8" id="KW-0547">Nucleotide-binding</keyword>
<comment type="catalytic activity">
    <reaction evidence="1">
        <text>ATP + protein L-histidine = ADP + protein N-phospho-L-histidine.</text>
        <dbReference type="EC" id="2.7.13.3"/>
    </reaction>
</comment>
<proteinExistence type="predicted"/>
<dbReference type="InterPro" id="IPR011102">
    <property type="entry name" value="Sig_transdc_His_kinase_HWE"/>
</dbReference>
<dbReference type="Pfam" id="PF02743">
    <property type="entry name" value="dCache_1"/>
    <property type="match status" value="1"/>
</dbReference>
<dbReference type="RefSeq" id="WP_377817729.1">
    <property type="nucleotide sequence ID" value="NZ_JBHSLU010000082.1"/>
</dbReference>
<feature type="signal peptide" evidence="14">
    <location>
        <begin position="1"/>
        <end position="20"/>
    </location>
</feature>
<evidence type="ECO:0000313" key="17">
    <source>
        <dbReference type="Proteomes" id="UP001596060"/>
    </source>
</evidence>
<dbReference type="Proteomes" id="UP001596060">
    <property type="component" value="Unassembled WGS sequence"/>
</dbReference>
<dbReference type="EMBL" id="JBHSLU010000082">
    <property type="protein sequence ID" value="MFC5508302.1"/>
    <property type="molecule type" value="Genomic_DNA"/>
</dbReference>
<evidence type="ECO:0000313" key="16">
    <source>
        <dbReference type="EMBL" id="MFC5508302.1"/>
    </source>
</evidence>
<keyword evidence="6 16" id="KW-0808">Transferase</keyword>
<dbReference type="InterPro" id="IPR003660">
    <property type="entry name" value="HAMP_dom"/>
</dbReference>
<dbReference type="SUPFAM" id="SSF103190">
    <property type="entry name" value="Sensory domain-like"/>
    <property type="match status" value="1"/>
</dbReference>
<evidence type="ECO:0000256" key="13">
    <source>
        <dbReference type="SAM" id="Phobius"/>
    </source>
</evidence>
<keyword evidence="4" id="KW-1003">Cell membrane</keyword>
<feature type="transmembrane region" description="Helical" evidence="13">
    <location>
        <begin position="273"/>
        <end position="294"/>
    </location>
</feature>
<dbReference type="InterPro" id="IPR036890">
    <property type="entry name" value="HATPase_C_sf"/>
</dbReference>
<keyword evidence="14" id="KW-0732">Signal</keyword>
<evidence type="ECO:0000256" key="7">
    <source>
        <dbReference type="ARBA" id="ARBA00022692"/>
    </source>
</evidence>